<keyword evidence="1" id="KW-0560">Oxidoreductase</keyword>
<accession>A0A840F8Y7</accession>
<dbReference type="AlphaFoldDB" id="A0A840F8Y7"/>
<gene>
    <name evidence="3" type="ORF">GGQ80_000632</name>
</gene>
<protein>
    <submittedName>
        <fullName evidence="3">Glycine/D-amino acid oxidase-like deaminating enzyme</fullName>
    </submittedName>
</protein>
<dbReference type="InterPro" id="IPR006076">
    <property type="entry name" value="FAD-dep_OxRdtase"/>
</dbReference>
<dbReference type="PANTHER" id="PTHR13847:SF285">
    <property type="entry name" value="FAD DEPENDENT OXIDOREDUCTASE DOMAIN-CONTAINING PROTEIN"/>
    <property type="match status" value="1"/>
</dbReference>
<dbReference type="PANTHER" id="PTHR13847">
    <property type="entry name" value="SARCOSINE DEHYDROGENASE-RELATED"/>
    <property type="match status" value="1"/>
</dbReference>
<evidence type="ECO:0000256" key="1">
    <source>
        <dbReference type="ARBA" id="ARBA00023002"/>
    </source>
</evidence>
<organism evidence="3 4">
    <name type="scientific">Sphingomonas jinjuensis</name>
    <dbReference type="NCBI Taxonomy" id="535907"/>
    <lineage>
        <taxon>Bacteria</taxon>
        <taxon>Pseudomonadati</taxon>
        <taxon>Pseudomonadota</taxon>
        <taxon>Alphaproteobacteria</taxon>
        <taxon>Sphingomonadales</taxon>
        <taxon>Sphingomonadaceae</taxon>
        <taxon>Sphingomonas</taxon>
    </lineage>
</organism>
<dbReference type="InterPro" id="IPR036188">
    <property type="entry name" value="FAD/NAD-bd_sf"/>
</dbReference>
<dbReference type="GO" id="GO:0016491">
    <property type="term" value="F:oxidoreductase activity"/>
    <property type="evidence" value="ECO:0007669"/>
    <property type="project" value="UniProtKB-KW"/>
</dbReference>
<evidence type="ECO:0000313" key="4">
    <source>
        <dbReference type="Proteomes" id="UP000529795"/>
    </source>
</evidence>
<dbReference type="EMBL" id="JACIEV010000001">
    <property type="protein sequence ID" value="MBB4152756.1"/>
    <property type="molecule type" value="Genomic_DNA"/>
</dbReference>
<evidence type="ECO:0000313" key="3">
    <source>
        <dbReference type="EMBL" id="MBB4152756.1"/>
    </source>
</evidence>
<dbReference type="SUPFAM" id="SSF51905">
    <property type="entry name" value="FAD/NAD(P)-binding domain"/>
    <property type="match status" value="1"/>
</dbReference>
<dbReference type="Pfam" id="PF01266">
    <property type="entry name" value="DAO"/>
    <property type="match status" value="1"/>
</dbReference>
<reference evidence="3 4" key="1">
    <citation type="submission" date="2020-08" db="EMBL/GenBank/DDBJ databases">
        <title>Genomic Encyclopedia of Type Strains, Phase IV (KMG-IV): sequencing the most valuable type-strain genomes for metagenomic binning, comparative biology and taxonomic classification.</title>
        <authorList>
            <person name="Goeker M."/>
        </authorList>
    </citation>
    <scope>NUCLEOTIDE SEQUENCE [LARGE SCALE GENOMIC DNA]</scope>
    <source>
        <strain evidence="3 4">YC6723</strain>
    </source>
</reference>
<dbReference type="Proteomes" id="UP000529795">
    <property type="component" value="Unassembled WGS sequence"/>
</dbReference>
<sequence>MSEARDASAYRRTSFWLETTPDDLTPRAAVAGDLTVDVAILGGGFSGLWTAYHLLRDDPTMDVAIVERDIVGYGASGRNGGWCSPRFPVDPAPLIKTFGIERARRTILALQSSVEEIGTITKREGIDAHYVPGGLLSVAIGDHQLPGLAATLATYRQLGLGEGNRLLDAAEARERVSVQGMAGALRTEAGASIHPGNLVRGLARAVERLGGTIYERTAVEGVEAGSSPRLVTANGSVRARRALIVAAEAYLPGLPAFRRHVLPMSSMIVLTNPLPADVWEEIGWAGHESLSSQSHLKNYLTRTADGRILYGSRGALYTYGSTTPDVTSESALFYDWMRDSLCGWFPSVARVGFSHAWGGYLGVPRDWMPTVNFDPAAKIGRLHGYTGRGVSTSHLAGKLLAGLISGKASGLEDLPMHRARTRRWEPEPLRWLGVRYVQSAFGRIDRAEQEGRPAPWDASFATYLGEQ</sequence>
<comment type="caution">
    <text evidence="3">The sequence shown here is derived from an EMBL/GenBank/DDBJ whole genome shotgun (WGS) entry which is preliminary data.</text>
</comment>
<dbReference type="GO" id="GO:0005737">
    <property type="term" value="C:cytoplasm"/>
    <property type="evidence" value="ECO:0007669"/>
    <property type="project" value="TreeGrafter"/>
</dbReference>
<feature type="domain" description="FAD dependent oxidoreductase" evidence="2">
    <location>
        <begin position="37"/>
        <end position="402"/>
    </location>
</feature>
<dbReference type="Gene3D" id="3.30.9.10">
    <property type="entry name" value="D-Amino Acid Oxidase, subunit A, domain 2"/>
    <property type="match status" value="1"/>
</dbReference>
<dbReference type="Gene3D" id="3.50.50.60">
    <property type="entry name" value="FAD/NAD(P)-binding domain"/>
    <property type="match status" value="1"/>
</dbReference>
<name>A0A840F8Y7_9SPHN</name>
<keyword evidence="4" id="KW-1185">Reference proteome</keyword>
<dbReference type="RefSeq" id="WP_183982399.1">
    <property type="nucleotide sequence ID" value="NZ_JACIEV010000001.1"/>
</dbReference>
<proteinExistence type="predicted"/>
<evidence type="ECO:0000259" key="2">
    <source>
        <dbReference type="Pfam" id="PF01266"/>
    </source>
</evidence>